<dbReference type="EMBL" id="CH681679">
    <property type="protein sequence ID" value="EDW54732.1"/>
    <property type="molecule type" value="Genomic_DNA"/>
</dbReference>
<organism evidence="2">
    <name type="scientific">Drosophila sechellia</name>
    <name type="common">Fruit fly</name>
    <dbReference type="NCBI Taxonomy" id="7238"/>
    <lineage>
        <taxon>Eukaryota</taxon>
        <taxon>Metazoa</taxon>
        <taxon>Ecdysozoa</taxon>
        <taxon>Arthropoda</taxon>
        <taxon>Hexapoda</taxon>
        <taxon>Insecta</taxon>
        <taxon>Pterygota</taxon>
        <taxon>Neoptera</taxon>
        <taxon>Endopterygota</taxon>
        <taxon>Diptera</taxon>
        <taxon>Brachycera</taxon>
        <taxon>Muscomorpha</taxon>
        <taxon>Ephydroidea</taxon>
        <taxon>Drosophilidae</taxon>
        <taxon>Drosophila</taxon>
        <taxon>Sophophora</taxon>
    </lineage>
</organism>
<dbReference type="Proteomes" id="UP000001292">
    <property type="component" value="Unassembled WGS sequence"/>
</dbReference>
<dbReference type="HOGENOM" id="CLU_2402012_0_0_1"/>
<evidence type="ECO:0000313" key="1">
    <source>
        <dbReference type="EMBL" id="EDW54732.1"/>
    </source>
</evidence>
<reference evidence="1 2" key="1">
    <citation type="journal article" date="2007" name="Nature">
        <title>Evolution of genes and genomes on the Drosophila phylogeny.</title>
        <authorList>
            <consortium name="Drosophila 12 Genomes Consortium"/>
            <person name="Clark A.G."/>
            <person name="Eisen M.B."/>
            <person name="Smith D.R."/>
            <person name="Bergman C.M."/>
            <person name="Oliver B."/>
            <person name="Markow T.A."/>
            <person name="Kaufman T.C."/>
            <person name="Kellis M."/>
            <person name="Gelbart W."/>
            <person name="Iyer V.N."/>
            <person name="Pollard D.A."/>
            <person name="Sackton T.B."/>
            <person name="Larracuente A.M."/>
            <person name="Singh N.D."/>
            <person name="Abad J.P."/>
            <person name="Abt D.N."/>
            <person name="Adryan B."/>
            <person name="Aguade M."/>
            <person name="Akashi H."/>
            <person name="Anderson W.W."/>
            <person name="Aquadro C.F."/>
            <person name="Ardell D.H."/>
            <person name="Arguello R."/>
            <person name="Artieri C.G."/>
            <person name="Barbash D.A."/>
            <person name="Barker D."/>
            <person name="Barsanti P."/>
            <person name="Batterham P."/>
            <person name="Batzoglou S."/>
            <person name="Begun D."/>
            <person name="Bhutkar A."/>
            <person name="Blanco E."/>
            <person name="Bosak S.A."/>
            <person name="Bradley R.K."/>
            <person name="Brand A.D."/>
            <person name="Brent M.R."/>
            <person name="Brooks A.N."/>
            <person name="Brown R.H."/>
            <person name="Butlin R.K."/>
            <person name="Caggese C."/>
            <person name="Calvi B.R."/>
            <person name="Bernardo de Carvalho A."/>
            <person name="Caspi A."/>
            <person name="Castrezana S."/>
            <person name="Celniker S.E."/>
            <person name="Chang J.L."/>
            <person name="Chapple C."/>
            <person name="Chatterji S."/>
            <person name="Chinwalla A."/>
            <person name="Civetta A."/>
            <person name="Clifton S.W."/>
            <person name="Comeron J.M."/>
            <person name="Costello J.C."/>
            <person name="Coyne J.A."/>
            <person name="Daub J."/>
            <person name="David R.G."/>
            <person name="Delcher A.L."/>
            <person name="Delehaunty K."/>
            <person name="Do C.B."/>
            <person name="Ebling H."/>
            <person name="Edwards K."/>
            <person name="Eickbush T."/>
            <person name="Evans J.D."/>
            <person name="Filipski A."/>
            <person name="Findeiss S."/>
            <person name="Freyhult E."/>
            <person name="Fulton L."/>
            <person name="Fulton R."/>
            <person name="Garcia A.C."/>
            <person name="Gardiner A."/>
            <person name="Garfield D.A."/>
            <person name="Garvin B.E."/>
            <person name="Gibson G."/>
            <person name="Gilbert D."/>
            <person name="Gnerre S."/>
            <person name="Godfrey J."/>
            <person name="Good R."/>
            <person name="Gotea V."/>
            <person name="Gravely B."/>
            <person name="Greenberg A.J."/>
            <person name="Griffiths-Jones S."/>
            <person name="Gross S."/>
            <person name="Guigo R."/>
            <person name="Gustafson E.A."/>
            <person name="Haerty W."/>
            <person name="Hahn M.W."/>
            <person name="Halligan D.L."/>
            <person name="Halpern A.L."/>
            <person name="Halter G.M."/>
            <person name="Han M.V."/>
            <person name="Heger A."/>
            <person name="Hillier L."/>
            <person name="Hinrichs A.S."/>
            <person name="Holmes I."/>
            <person name="Hoskins R.A."/>
            <person name="Hubisz M.J."/>
            <person name="Hultmark D."/>
            <person name="Huntley M.A."/>
            <person name="Jaffe D.B."/>
            <person name="Jagadeeshan S."/>
            <person name="Jeck W.R."/>
            <person name="Johnson J."/>
            <person name="Jones C.D."/>
            <person name="Jordan W.C."/>
            <person name="Karpen G.H."/>
            <person name="Kataoka E."/>
            <person name="Keightley P.D."/>
            <person name="Kheradpour P."/>
            <person name="Kirkness E.F."/>
            <person name="Koerich L.B."/>
            <person name="Kristiansen K."/>
            <person name="Kudrna D."/>
            <person name="Kulathinal R.J."/>
            <person name="Kumar S."/>
            <person name="Kwok R."/>
            <person name="Lander E."/>
            <person name="Langley C.H."/>
            <person name="Lapoint R."/>
            <person name="Lazzaro B.P."/>
            <person name="Lee S.J."/>
            <person name="Levesque L."/>
            <person name="Li R."/>
            <person name="Lin C.F."/>
            <person name="Lin M.F."/>
            <person name="Lindblad-Toh K."/>
            <person name="Llopart A."/>
            <person name="Long M."/>
            <person name="Low L."/>
            <person name="Lozovsky E."/>
            <person name="Lu J."/>
            <person name="Luo M."/>
            <person name="Machado C.A."/>
            <person name="Makalowski W."/>
            <person name="Marzo M."/>
            <person name="Matsuda M."/>
            <person name="Matzkin L."/>
            <person name="McAllister B."/>
            <person name="McBride C.S."/>
            <person name="McKernan B."/>
            <person name="McKernan K."/>
            <person name="Mendez-Lago M."/>
            <person name="Minx P."/>
            <person name="Mollenhauer M.U."/>
            <person name="Montooth K."/>
            <person name="Mount S.M."/>
            <person name="Mu X."/>
            <person name="Myers E."/>
            <person name="Negre B."/>
            <person name="Newfeld S."/>
            <person name="Nielsen R."/>
            <person name="Noor M.A."/>
            <person name="O'Grady P."/>
            <person name="Pachter L."/>
            <person name="Papaceit M."/>
            <person name="Parisi M.J."/>
            <person name="Parisi M."/>
            <person name="Parts L."/>
            <person name="Pedersen J.S."/>
            <person name="Pesole G."/>
            <person name="Phillippy A.M."/>
            <person name="Ponting C.P."/>
            <person name="Pop M."/>
            <person name="Porcelli D."/>
            <person name="Powell J.R."/>
            <person name="Prohaska S."/>
            <person name="Pruitt K."/>
            <person name="Puig M."/>
            <person name="Quesneville H."/>
            <person name="Ram K.R."/>
            <person name="Rand D."/>
            <person name="Rasmussen M.D."/>
            <person name="Reed L.K."/>
            <person name="Reenan R."/>
            <person name="Reily A."/>
            <person name="Remington K.A."/>
            <person name="Rieger T.T."/>
            <person name="Ritchie M.G."/>
            <person name="Robin C."/>
            <person name="Rogers Y.H."/>
            <person name="Rohde C."/>
            <person name="Rozas J."/>
            <person name="Rubenfield M.J."/>
            <person name="Ruiz A."/>
            <person name="Russo S."/>
            <person name="Salzberg S.L."/>
            <person name="Sanchez-Gracia A."/>
            <person name="Saranga D.J."/>
            <person name="Sato H."/>
            <person name="Schaeffer S.W."/>
            <person name="Schatz M.C."/>
            <person name="Schlenke T."/>
            <person name="Schwartz R."/>
            <person name="Segarra C."/>
            <person name="Singh R.S."/>
            <person name="Sirot L."/>
            <person name="Sirota M."/>
            <person name="Sisneros N.B."/>
            <person name="Smith C.D."/>
            <person name="Smith T.F."/>
            <person name="Spieth J."/>
            <person name="Stage D.E."/>
            <person name="Stark A."/>
            <person name="Stephan W."/>
            <person name="Strausberg R.L."/>
            <person name="Strempel S."/>
            <person name="Sturgill D."/>
            <person name="Sutton G."/>
            <person name="Sutton G.G."/>
            <person name="Tao W."/>
            <person name="Teichmann S."/>
            <person name="Tobari Y.N."/>
            <person name="Tomimura Y."/>
            <person name="Tsolas J.M."/>
            <person name="Valente V.L."/>
            <person name="Venter E."/>
            <person name="Venter J.C."/>
            <person name="Vicario S."/>
            <person name="Vieira F.G."/>
            <person name="Vilella A.J."/>
            <person name="Villasante A."/>
            <person name="Walenz B."/>
            <person name="Wang J."/>
            <person name="Wasserman M."/>
            <person name="Watts T."/>
            <person name="Wilson D."/>
            <person name="Wilson R.K."/>
            <person name="Wing R.A."/>
            <person name="Wolfner M.F."/>
            <person name="Wong A."/>
            <person name="Wong G.K."/>
            <person name="Wu C.I."/>
            <person name="Wu G."/>
            <person name="Yamamoto D."/>
            <person name="Yang H.P."/>
            <person name="Yang S.P."/>
            <person name="Yorke J.A."/>
            <person name="Yoshida K."/>
            <person name="Zdobnov E."/>
            <person name="Zhang P."/>
            <person name="Zhang Y."/>
            <person name="Zimin A.V."/>
            <person name="Baldwin J."/>
            <person name="Abdouelleil A."/>
            <person name="Abdulkadir J."/>
            <person name="Abebe A."/>
            <person name="Abera B."/>
            <person name="Abreu J."/>
            <person name="Acer S.C."/>
            <person name="Aftuck L."/>
            <person name="Alexander A."/>
            <person name="An P."/>
            <person name="Anderson E."/>
            <person name="Anderson S."/>
            <person name="Arachi H."/>
            <person name="Azer M."/>
            <person name="Bachantsang P."/>
            <person name="Barry A."/>
            <person name="Bayul T."/>
            <person name="Berlin A."/>
            <person name="Bessette D."/>
            <person name="Bloom T."/>
            <person name="Blye J."/>
            <person name="Boguslavskiy L."/>
            <person name="Bonnet C."/>
            <person name="Boukhgalter B."/>
            <person name="Bourzgui I."/>
            <person name="Brown A."/>
            <person name="Cahill P."/>
            <person name="Channer S."/>
            <person name="Cheshatsang Y."/>
            <person name="Chuda L."/>
            <person name="Citroen M."/>
            <person name="Collymore A."/>
            <person name="Cooke P."/>
            <person name="Costello M."/>
            <person name="D'Aco K."/>
            <person name="Daza R."/>
            <person name="De Haan G."/>
            <person name="DeGray S."/>
            <person name="DeMaso C."/>
            <person name="Dhargay N."/>
            <person name="Dooley K."/>
            <person name="Dooley E."/>
            <person name="Doricent M."/>
            <person name="Dorje P."/>
            <person name="Dorjee K."/>
            <person name="Dupes A."/>
            <person name="Elong R."/>
            <person name="Falk J."/>
            <person name="Farina A."/>
            <person name="Faro S."/>
            <person name="Ferguson D."/>
            <person name="Fisher S."/>
            <person name="Foley C.D."/>
            <person name="Franke A."/>
            <person name="Friedrich D."/>
            <person name="Gadbois L."/>
            <person name="Gearin G."/>
            <person name="Gearin C.R."/>
            <person name="Giannoukos G."/>
            <person name="Goode T."/>
            <person name="Graham J."/>
            <person name="Grandbois E."/>
            <person name="Grewal S."/>
            <person name="Gyaltsen K."/>
            <person name="Hafez N."/>
            <person name="Hagos B."/>
            <person name="Hall J."/>
            <person name="Henson C."/>
            <person name="Hollinger A."/>
            <person name="Honan T."/>
            <person name="Huard M.D."/>
            <person name="Hughes L."/>
            <person name="Hurhula B."/>
            <person name="Husby M.E."/>
            <person name="Kamat A."/>
            <person name="Kanga B."/>
            <person name="Kashin S."/>
            <person name="Khazanovich D."/>
            <person name="Kisner P."/>
            <person name="Lance K."/>
            <person name="Lara M."/>
            <person name="Lee W."/>
            <person name="Lennon N."/>
            <person name="Letendre F."/>
            <person name="LeVine R."/>
            <person name="Lipovsky A."/>
            <person name="Liu X."/>
            <person name="Liu J."/>
            <person name="Liu S."/>
            <person name="Lokyitsang T."/>
            <person name="Lokyitsang Y."/>
            <person name="Lubonja R."/>
            <person name="Lui A."/>
            <person name="MacDonald P."/>
            <person name="Magnisalis V."/>
            <person name="Maru K."/>
            <person name="Matthews C."/>
            <person name="McCusker W."/>
            <person name="McDonough S."/>
            <person name="Mehta T."/>
            <person name="Meldrim J."/>
            <person name="Meneus L."/>
            <person name="Mihai O."/>
            <person name="Mihalev A."/>
            <person name="Mihova T."/>
            <person name="Mittelman R."/>
            <person name="Mlenga V."/>
            <person name="Montmayeur A."/>
            <person name="Mulrain L."/>
            <person name="Navidi A."/>
            <person name="Naylor J."/>
            <person name="Negash T."/>
            <person name="Nguyen T."/>
            <person name="Nguyen N."/>
            <person name="Nicol R."/>
            <person name="Norbu C."/>
            <person name="Norbu N."/>
            <person name="Novod N."/>
            <person name="O'Neill B."/>
            <person name="Osman S."/>
            <person name="Markiewicz E."/>
            <person name="Oyono O.L."/>
            <person name="Patti C."/>
            <person name="Phunkhang P."/>
            <person name="Pierre F."/>
            <person name="Priest M."/>
            <person name="Raghuraman S."/>
            <person name="Rege F."/>
            <person name="Reyes R."/>
            <person name="Rise C."/>
            <person name="Rogov P."/>
            <person name="Ross K."/>
            <person name="Ryan E."/>
            <person name="Settipalli S."/>
            <person name="Shea T."/>
            <person name="Sherpa N."/>
            <person name="Shi L."/>
            <person name="Shih D."/>
            <person name="Sparrow T."/>
            <person name="Spaulding J."/>
            <person name="Stalker J."/>
            <person name="Stange-Thomann N."/>
            <person name="Stavropoulos S."/>
            <person name="Stone C."/>
            <person name="Strader C."/>
            <person name="Tesfaye S."/>
            <person name="Thomson T."/>
            <person name="Thoulutsang Y."/>
            <person name="Thoulutsang D."/>
            <person name="Topham K."/>
            <person name="Topping I."/>
            <person name="Tsamla T."/>
            <person name="Vassiliev H."/>
            <person name="Vo A."/>
            <person name="Wangchuk T."/>
            <person name="Wangdi T."/>
            <person name="Weiand M."/>
            <person name="Wilkinson J."/>
            <person name="Wilson A."/>
            <person name="Yadav S."/>
            <person name="Young G."/>
            <person name="Yu Q."/>
            <person name="Zembek L."/>
            <person name="Zhong D."/>
            <person name="Zimmer A."/>
            <person name="Zwirko Z."/>
            <person name="Jaffe D.B."/>
            <person name="Alvarez P."/>
            <person name="Brockman W."/>
            <person name="Butler J."/>
            <person name="Chin C."/>
            <person name="Gnerre S."/>
            <person name="Grabherr M."/>
            <person name="Kleber M."/>
            <person name="Mauceli E."/>
            <person name="MacCallum I."/>
        </authorList>
    </citation>
    <scope>NUCLEOTIDE SEQUENCE [LARGE SCALE GENOMIC DNA]</scope>
    <source>
        <strain evidence="2">Rob3c / Tucson 14021-0248.25</strain>
    </source>
</reference>
<protein>
    <submittedName>
        <fullName evidence="1">GM16099</fullName>
    </submittedName>
</protein>
<dbReference type="AlphaFoldDB" id="B4IPK5"/>
<sequence length="93" mass="10923">MLTPAFITQGREPRLPNALFDEKTTGTGKCIQTPGENAEKLEEIFELVRRNMEKAAQDQARHYNLRRRRPKVRDTIWAKEHDLSKAFEKKKKN</sequence>
<accession>B4IPK5</accession>
<name>B4IPK5_DROSE</name>
<dbReference type="OMA" id="DTIWAKE"/>
<proteinExistence type="predicted"/>
<gene>
    <name evidence="1" type="primary">Dsec\GM16099</name>
    <name evidence="1" type="ORF">Dsec_GM16099</name>
</gene>
<keyword evidence="2" id="KW-1185">Reference proteome</keyword>
<dbReference type="PhylomeDB" id="B4IPK5"/>
<evidence type="ECO:0000313" key="2">
    <source>
        <dbReference type="Proteomes" id="UP000001292"/>
    </source>
</evidence>